<dbReference type="PANTHER" id="PTHR33375">
    <property type="entry name" value="CHROMOSOME-PARTITIONING PROTEIN PARB-RELATED"/>
    <property type="match status" value="1"/>
</dbReference>
<dbReference type="Gene3D" id="3.90.1530.30">
    <property type="match status" value="1"/>
</dbReference>
<dbReference type="Pfam" id="PF17762">
    <property type="entry name" value="HTH_ParB"/>
    <property type="match status" value="1"/>
</dbReference>
<evidence type="ECO:0000256" key="5">
    <source>
        <dbReference type="ARBA" id="ARBA00025472"/>
    </source>
</evidence>
<dbReference type="Proteomes" id="UP000770889">
    <property type="component" value="Unassembled WGS sequence"/>
</dbReference>
<evidence type="ECO:0000259" key="7">
    <source>
        <dbReference type="SMART" id="SM00470"/>
    </source>
</evidence>
<dbReference type="GO" id="GO:0003677">
    <property type="term" value="F:DNA binding"/>
    <property type="evidence" value="ECO:0007669"/>
    <property type="project" value="UniProtKB-KW"/>
</dbReference>
<evidence type="ECO:0000256" key="6">
    <source>
        <dbReference type="SAM" id="MobiDB-lite"/>
    </source>
</evidence>
<proteinExistence type="inferred from homology"/>
<dbReference type="InterPro" id="IPR041468">
    <property type="entry name" value="HTH_ParB/Spo0J"/>
</dbReference>
<dbReference type="FunFam" id="3.90.1530.30:FF:000001">
    <property type="entry name" value="Chromosome partitioning protein ParB"/>
    <property type="match status" value="1"/>
</dbReference>
<dbReference type="AlphaFoldDB" id="A0A944QVQ4"/>
<dbReference type="Gene3D" id="1.10.10.2830">
    <property type="match status" value="1"/>
</dbReference>
<dbReference type="FunFam" id="1.10.10.2830:FF:000001">
    <property type="entry name" value="Chromosome partitioning protein ParB"/>
    <property type="match status" value="1"/>
</dbReference>
<keyword evidence="4" id="KW-0238">DNA-binding</keyword>
<dbReference type="Pfam" id="PF02195">
    <property type="entry name" value="ParB_N"/>
    <property type="match status" value="1"/>
</dbReference>
<dbReference type="EMBL" id="JAHHGM010000009">
    <property type="protein sequence ID" value="MBT2989626.1"/>
    <property type="molecule type" value="Genomic_DNA"/>
</dbReference>
<dbReference type="SUPFAM" id="SSF110849">
    <property type="entry name" value="ParB/Sulfiredoxin"/>
    <property type="match status" value="1"/>
</dbReference>
<evidence type="ECO:0000256" key="3">
    <source>
        <dbReference type="ARBA" id="ARBA00022829"/>
    </source>
</evidence>
<keyword evidence="3" id="KW-0159">Chromosome partition</keyword>
<dbReference type="InterPro" id="IPR003115">
    <property type="entry name" value="ParB_N"/>
</dbReference>
<evidence type="ECO:0000256" key="1">
    <source>
        <dbReference type="ARBA" id="ARBA00006295"/>
    </source>
</evidence>
<evidence type="ECO:0000256" key="2">
    <source>
        <dbReference type="ARBA" id="ARBA00022372"/>
    </source>
</evidence>
<dbReference type="InterPro" id="IPR050336">
    <property type="entry name" value="Chromosome_partition/occlusion"/>
</dbReference>
<evidence type="ECO:0000313" key="9">
    <source>
        <dbReference type="Proteomes" id="UP000770889"/>
    </source>
</evidence>
<comment type="caution">
    <text evidence="8">The sequence shown here is derived from an EMBL/GenBank/DDBJ whole genome shotgun (WGS) entry which is preliminary data.</text>
</comment>
<dbReference type="Pfam" id="PF23552">
    <property type="entry name" value="ParB_C"/>
    <property type="match status" value="1"/>
</dbReference>
<dbReference type="InterPro" id="IPR004437">
    <property type="entry name" value="ParB/RepB/Spo0J"/>
</dbReference>
<dbReference type="PANTHER" id="PTHR33375:SF1">
    <property type="entry name" value="CHROMOSOME-PARTITIONING PROTEIN PARB-RELATED"/>
    <property type="match status" value="1"/>
</dbReference>
<sequence>MATKKRGLGRGLDALLGGMQAEAEEKSTAPGGANRDNLQRLPVDLIQRGRYQPRREFDADSLRELADSIAAQGVIQPVVVRPVENERYELIAGERRWRAAQQAGLDEIPVVIKDVTEEAAMAMGLIENIQREDLNPLEEANALSRLLLEFGLTHQEVAKAVGKSRTTVTNLLRLLELNEEVKTLVESGRLEMGHARCLLGLKGELQTRAANQVAAQGLSVRETERLVRKLQNQGEKPKPSRPSQTMDPDIRRLVTDLSEKLGAKVDLQQGSKGKGKLIIGYNSLDELEGILDHIK</sequence>
<dbReference type="NCBIfam" id="TIGR00180">
    <property type="entry name" value="parB_part"/>
    <property type="match status" value="1"/>
</dbReference>
<accession>A0A944QVQ4</accession>
<dbReference type="InterPro" id="IPR057240">
    <property type="entry name" value="ParB_dimer_C"/>
</dbReference>
<feature type="domain" description="ParB-like N-terminal" evidence="7">
    <location>
        <begin position="39"/>
        <end position="129"/>
    </location>
</feature>
<comment type="similarity">
    <text evidence="1">Belongs to the ParB family.</text>
</comment>
<protein>
    <recommendedName>
        <fullName evidence="2">Probable chromosome-partitioning protein ParB</fullName>
    </recommendedName>
</protein>
<name>A0A944QVQ4_9GAMM</name>
<reference evidence="8 9" key="1">
    <citation type="submission" date="2021-05" db="EMBL/GenBank/DDBJ databases">
        <title>Genetic and Functional Diversity in Clade A Lucinid endosymbionts from the Bahamas.</title>
        <authorList>
            <person name="Giani N.M."/>
            <person name="Engel A.S."/>
            <person name="Campbell B.J."/>
        </authorList>
    </citation>
    <scope>NUCLEOTIDE SEQUENCE [LARGE SCALE GENOMIC DNA]</scope>
    <source>
        <strain evidence="8">LUC16012Gg_MoonRockCtena</strain>
    </source>
</reference>
<dbReference type="InterPro" id="IPR036086">
    <property type="entry name" value="ParB/Sulfiredoxin_sf"/>
</dbReference>
<dbReference type="GO" id="GO:0005694">
    <property type="term" value="C:chromosome"/>
    <property type="evidence" value="ECO:0007669"/>
    <property type="project" value="TreeGrafter"/>
</dbReference>
<gene>
    <name evidence="8" type="ORF">KME65_11735</name>
</gene>
<dbReference type="SMART" id="SM00470">
    <property type="entry name" value="ParB"/>
    <property type="match status" value="1"/>
</dbReference>
<dbReference type="GO" id="GO:0007059">
    <property type="term" value="P:chromosome segregation"/>
    <property type="evidence" value="ECO:0007669"/>
    <property type="project" value="UniProtKB-KW"/>
</dbReference>
<dbReference type="CDD" id="cd16393">
    <property type="entry name" value="SPO0J_N"/>
    <property type="match status" value="1"/>
</dbReference>
<evidence type="ECO:0000313" key="8">
    <source>
        <dbReference type="EMBL" id="MBT2989626.1"/>
    </source>
</evidence>
<comment type="function">
    <text evidence="5">Involved in chromosome partition. Localize to both poles of the predivisional cell following completion of DNA replication. Binds to the DNA origin of replication.</text>
</comment>
<evidence type="ECO:0000256" key="4">
    <source>
        <dbReference type="ARBA" id="ARBA00023125"/>
    </source>
</evidence>
<dbReference type="GO" id="GO:0045881">
    <property type="term" value="P:positive regulation of sporulation resulting in formation of a cellular spore"/>
    <property type="evidence" value="ECO:0007669"/>
    <property type="project" value="TreeGrafter"/>
</dbReference>
<feature type="region of interest" description="Disordered" evidence="6">
    <location>
        <begin position="228"/>
        <end position="249"/>
    </location>
</feature>
<organism evidence="8 9">
    <name type="scientific">Candidatus Thiodiazotropha taylori</name>
    <dbReference type="NCBI Taxonomy" id="2792791"/>
    <lineage>
        <taxon>Bacteria</taxon>
        <taxon>Pseudomonadati</taxon>
        <taxon>Pseudomonadota</taxon>
        <taxon>Gammaproteobacteria</taxon>
        <taxon>Chromatiales</taxon>
        <taxon>Sedimenticolaceae</taxon>
        <taxon>Candidatus Thiodiazotropha</taxon>
    </lineage>
</organism>